<accession>A0ABS2G558</accession>
<evidence type="ECO:0000313" key="2">
    <source>
        <dbReference type="Proteomes" id="UP000728968"/>
    </source>
</evidence>
<dbReference type="RefSeq" id="WP_204716860.1">
    <property type="nucleotide sequence ID" value="NZ_JACJLT010000242.1"/>
</dbReference>
<name>A0ABS2G558_FUSMR</name>
<gene>
    <name evidence="1" type="ORF">H6A04_11465</name>
</gene>
<sequence length="60" mass="6966">MKKCKDCRFFEGVECKVKSENYFLVEKLNNSGSLSNGVGKKQINFYMAPVDFPLELFCYQ</sequence>
<comment type="caution">
    <text evidence="1">The sequence shown here is derived from an EMBL/GenBank/DDBJ whole genome shotgun (WGS) entry which is preliminary data.</text>
</comment>
<protein>
    <submittedName>
        <fullName evidence="1">Uncharacterized protein</fullName>
    </submittedName>
</protein>
<reference evidence="1 2" key="1">
    <citation type="journal article" date="2021" name="Sci. Rep.">
        <title>The distribution of antibiotic resistance genes in chicken gut microbiota commensals.</title>
        <authorList>
            <person name="Juricova H."/>
            <person name="Matiasovicova J."/>
            <person name="Kubasova T."/>
            <person name="Cejkova D."/>
            <person name="Rychlik I."/>
        </authorList>
    </citation>
    <scope>NUCLEOTIDE SEQUENCE [LARGE SCALE GENOMIC DNA]</scope>
    <source>
        <strain evidence="1 2">An425</strain>
    </source>
</reference>
<evidence type="ECO:0000313" key="1">
    <source>
        <dbReference type="EMBL" id="MBM6876247.1"/>
    </source>
</evidence>
<dbReference type="EMBL" id="JACJLT010000242">
    <property type="protein sequence ID" value="MBM6876247.1"/>
    <property type="molecule type" value="Genomic_DNA"/>
</dbReference>
<organism evidence="1 2">
    <name type="scientific">Fusobacterium mortiferum</name>
    <dbReference type="NCBI Taxonomy" id="850"/>
    <lineage>
        <taxon>Bacteria</taxon>
        <taxon>Fusobacteriati</taxon>
        <taxon>Fusobacteriota</taxon>
        <taxon>Fusobacteriia</taxon>
        <taxon>Fusobacteriales</taxon>
        <taxon>Fusobacteriaceae</taxon>
        <taxon>Fusobacterium</taxon>
    </lineage>
</organism>
<dbReference type="Proteomes" id="UP000728968">
    <property type="component" value="Unassembled WGS sequence"/>
</dbReference>
<proteinExistence type="predicted"/>
<keyword evidence="2" id="KW-1185">Reference proteome</keyword>